<accession>A0ABY3YR00</accession>
<keyword evidence="2" id="KW-1185">Reference proteome</keyword>
<gene>
    <name evidence="1" type="ORF">MQE36_07980</name>
</gene>
<evidence type="ECO:0008006" key="3">
    <source>
        <dbReference type="Google" id="ProtNLM"/>
    </source>
</evidence>
<protein>
    <recommendedName>
        <fullName evidence="3">TonB C-terminal domain-containing protein</fullName>
    </recommendedName>
</protein>
<proteinExistence type="predicted"/>
<evidence type="ECO:0000313" key="2">
    <source>
        <dbReference type="Proteomes" id="UP000829476"/>
    </source>
</evidence>
<name>A0ABY3YR00_9FLAO</name>
<reference evidence="1 2" key="1">
    <citation type="journal article" date="2018" name="Int. J. Syst. Evol. Microbiol.">
        <title>Zhouia spongiae sp. nov., isolated from a marine sponge.</title>
        <authorList>
            <person name="Zhuang L."/>
            <person name="Lin B."/>
            <person name="Qin F."/>
            <person name="Luo L."/>
        </authorList>
    </citation>
    <scope>NUCLEOTIDE SEQUENCE [LARGE SCALE GENOMIC DNA]</scope>
    <source>
        <strain evidence="1 2">HN-Y44</strain>
    </source>
</reference>
<evidence type="ECO:0000313" key="1">
    <source>
        <dbReference type="EMBL" id="UNZ00266.1"/>
    </source>
</evidence>
<dbReference type="RefSeq" id="WP_242938633.1">
    <property type="nucleotide sequence ID" value="NZ_CP094326.1"/>
</dbReference>
<organism evidence="1 2">
    <name type="scientific">Zhouia spongiae</name>
    <dbReference type="NCBI Taxonomy" id="2202721"/>
    <lineage>
        <taxon>Bacteria</taxon>
        <taxon>Pseudomonadati</taxon>
        <taxon>Bacteroidota</taxon>
        <taxon>Flavobacteriia</taxon>
        <taxon>Flavobacteriales</taxon>
        <taxon>Flavobacteriaceae</taxon>
        <taxon>Zhouia</taxon>
    </lineage>
</organism>
<dbReference type="Proteomes" id="UP000829476">
    <property type="component" value="Chromosome"/>
</dbReference>
<dbReference type="EMBL" id="CP094326">
    <property type="protein sequence ID" value="UNZ00266.1"/>
    <property type="molecule type" value="Genomic_DNA"/>
</dbReference>
<sequence length="267" mass="31082">MKIKYLICIVFTTVNLYGCGVNENNGITLEGKWKVIDWTYYSYENKGLDQKEIEEMDDTFNNLIFEFTPENYIKTNKANLLPYLDNKRFNIISPFLNFEVDNQRYAIRNRDGKKFFFIMNNIILQIEKIENHQNSKIIIKELEKFKTEIKAPKELAGFYSIDEVDTAPQITGYQSRGDGKAFIINSFKYSIIDFIDYSAIKDNKVLHISFIIDKQGRVQNAKITPHTSEINDDIIKTITSFPEFVSGIKDGNKVNTKISFELRLISK</sequence>